<dbReference type="EMBL" id="JAEAOA010000502">
    <property type="protein sequence ID" value="KAK3608269.1"/>
    <property type="molecule type" value="Genomic_DNA"/>
</dbReference>
<organism evidence="2 3">
    <name type="scientific">Potamilus streckersoni</name>
    <dbReference type="NCBI Taxonomy" id="2493646"/>
    <lineage>
        <taxon>Eukaryota</taxon>
        <taxon>Metazoa</taxon>
        <taxon>Spiralia</taxon>
        <taxon>Lophotrochozoa</taxon>
        <taxon>Mollusca</taxon>
        <taxon>Bivalvia</taxon>
        <taxon>Autobranchia</taxon>
        <taxon>Heteroconchia</taxon>
        <taxon>Palaeoheterodonta</taxon>
        <taxon>Unionida</taxon>
        <taxon>Unionoidea</taxon>
        <taxon>Unionidae</taxon>
        <taxon>Ambleminae</taxon>
        <taxon>Lampsilini</taxon>
        <taxon>Potamilus</taxon>
    </lineage>
</organism>
<reference evidence="2" key="1">
    <citation type="journal article" date="2021" name="Genome Biol. Evol.">
        <title>A High-Quality Reference Genome for a Parasitic Bivalve with Doubly Uniparental Inheritance (Bivalvia: Unionida).</title>
        <authorList>
            <person name="Smith C.H."/>
        </authorList>
    </citation>
    <scope>NUCLEOTIDE SEQUENCE</scope>
    <source>
        <strain evidence="2">CHS0354</strain>
    </source>
</reference>
<evidence type="ECO:0000313" key="3">
    <source>
        <dbReference type="Proteomes" id="UP001195483"/>
    </source>
</evidence>
<protein>
    <submittedName>
        <fullName evidence="2">Uncharacterized protein</fullName>
    </submittedName>
</protein>
<sequence length="80" mass="9340">MYNDQELSTMEAKIEEHKPSEHSTIEYQSSPPNNETSIKLPLSPPVHGRSKIKKKKHRNAENTENVFQARKRTREEKDLP</sequence>
<feature type="region of interest" description="Disordered" evidence="1">
    <location>
        <begin position="1"/>
        <end position="80"/>
    </location>
</feature>
<feature type="compositionally biased region" description="Basic and acidic residues" evidence="1">
    <location>
        <begin position="12"/>
        <end position="24"/>
    </location>
</feature>
<proteinExistence type="predicted"/>
<evidence type="ECO:0000256" key="1">
    <source>
        <dbReference type="SAM" id="MobiDB-lite"/>
    </source>
</evidence>
<accession>A0AAE0TE26</accession>
<dbReference type="Proteomes" id="UP001195483">
    <property type="component" value="Unassembled WGS sequence"/>
</dbReference>
<gene>
    <name evidence="2" type="ORF">CHS0354_007300</name>
</gene>
<feature type="compositionally biased region" description="Polar residues" evidence="1">
    <location>
        <begin position="25"/>
        <end position="37"/>
    </location>
</feature>
<reference evidence="2" key="3">
    <citation type="submission" date="2023-05" db="EMBL/GenBank/DDBJ databases">
        <authorList>
            <person name="Smith C.H."/>
        </authorList>
    </citation>
    <scope>NUCLEOTIDE SEQUENCE</scope>
    <source>
        <strain evidence="2">CHS0354</strain>
        <tissue evidence="2">Mantle</tissue>
    </source>
</reference>
<feature type="compositionally biased region" description="Basic residues" evidence="1">
    <location>
        <begin position="48"/>
        <end position="58"/>
    </location>
</feature>
<evidence type="ECO:0000313" key="2">
    <source>
        <dbReference type="EMBL" id="KAK3608269.1"/>
    </source>
</evidence>
<comment type="caution">
    <text evidence="2">The sequence shown here is derived from an EMBL/GenBank/DDBJ whole genome shotgun (WGS) entry which is preliminary data.</text>
</comment>
<reference evidence="2" key="2">
    <citation type="journal article" date="2021" name="Genome Biol. Evol.">
        <title>Developing a high-quality reference genome for a parasitic bivalve with doubly uniparental inheritance (Bivalvia: Unionida).</title>
        <authorList>
            <person name="Smith C.H."/>
        </authorList>
    </citation>
    <scope>NUCLEOTIDE SEQUENCE</scope>
    <source>
        <strain evidence="2">CHS0354</strain>
        <tissue evidence="2">Mantle</tissue>
    </source>
</reference>
<dbReference type="AlphaFoldDB" id="A0AAE0TE26"/>
<keyword evidence="3" id="KW-1185">Reference proteome</keyword>
<name>A0AAE0TE26_9BIVA</name>